<dbReference type="EMBL" id="JAPUUL010000858">
    <property type="protein sequence ID" value="KAJ8129119.1"/>
    <property type="molecule type" value="Genomic_DNA"/>
</dbReference>
<evidence type="ECO:0000313" key="2">
    <source>
        <dbReference type="Proteomes" id="UP001153332"/>
    </source>
</evidence>
<dbReference type="Proteomes" id="UP001153332">
    <property type="component" value="Unassembled WGS sequence"/>
</dbReference>
<comment type="caution">
    <text evidence="1">The sequence shown here is derived from an EMBL/GenBank/DDBJ whole genome shotgun (WGS) entry which is preliminary data.</text>
</comment>
<gene>
    <name evidence="1" type="ORF">O1611_g4510</name>
</gene>
<sequence length="113" mass="12257">MANSSTSFRLVLPGGARTTIKDDGTSTLIKGYRLNINTLVNFTWDDNVPADIRRQPFLKSSAAGQAQDVVVPDVPEVEVKQEQSAPVQAPAPKNDGESSGFKKPKWLKGFGKK</sequence>
<evidence type="ECO:0000313" key="1">
    <source>
        <dbReference type="EMBL" id="KAJ8129119.1"/>
    </source>
</evidence>
<organism evidence="1 2">
    <name type="scientific">Lasiodiplodia mahajangana</name>
    <dbReference type="NCBI Taxonomy" id="1108764"/>
    <lineage>
        <taxon>Eukaryota</taxon>
        <taxon>Fungi</taxon>
        <taxon>Dikarya</taxon>
        <taxon>Ascomycota</taxon>
        <taxon>Pezizomycotina</taxon>
        <taxon>Dothideomycetes</taxon>
        <taxon>Dothideomycetes incertae sedis</taxon>
        <taxon>Botryosphaeriales</taxon>
        <taxon>Botryosphaeriaceae</taxon>
        <taxon>Lasiodiplodia</taxon>
    </lineage>
</organism>
<protein>
    <submittedName>
        <fullName evidence="1">Uncharacterized protein</fullName>
    </submittedName>
</protein>
<keyword evidence="2" id="KW-1185">Reference proteome</keyword>
<reference evidence="1" key="1">
    <citation type="submission" date="2022-12" db="EMBL/GenBank/DDBJ databases">
        <title>Genome Sequence of Lasiodiplodia mahajangana.</title>
        <authorList>
            <person name="Buettner E."/>
        </authorList>
    </citation>
    <scope>NUCLEOTIDE SEQUENCE</scope>
    <source>
        <strain evidence="1">VT137</strain>
    </source>
</reference>
<proteinExistence type="predicted"/>
<name>A0ACC2JNY4_9PEZI</name>
<accession>A0ACC2JNY4</accession>